<evidence type="ECO:0000313" key="1">
    <source>
        <dbReference type="EMBL" id="CDW49972.1"/>
    </source>
</evidence>
<dbReference type="EMBL" id="HACA01032611">
    <property type="protein sequence ID" value="CDW49972.1"/>
    <property type="molecule type" value="Transcribed_RNA"/>
</dbReference>
<proteinExistence type="predicted"/>
<protein>
    <submittedName>
        <fullName evidence="1">Uncharacterized protein</fullName>
    </submittedName>
</protein>
<accession>A0A0K2VIE7</accession>
<reference evidence="1" key="1">
    <citation type="submission" date="2014-05" db="EMBL/GenBank/DDBJ databases">
        <authorList>
            <person name="Chronopoulou M."/>
        </authorList>
    </citation>
    <scope>NUCLEOTIDE SEQUENCE</scope>
    <source>
        <tissue evidence="1">Whole organism</tissue>
    </source>
</reference>
<feature type="non-terminal residue" evidence="1">
    <location>
        <position position="1"/>
    </location>
</feature>
<name>A0A0K2VIE7_LEPSM</name>
<organism evidence="1">
    <name type="scientific">Lepeophtheirus salmonis</name>
    <name type="common">Salmon louse</name>
    <name type="synonym">Caligus salmonis</name>
    <dbReference type="NCBI Taxonomy" id="72036"/>
    <lineage>
        <taxon>Eukaryota</taxon>
        <taxon>Metazoa</taxon>
        <taxon>Ecdysozoa</taxon>
        <taxon>Arthropoda</taxon>
        <taxon>Crustacea</taxon>
        <taxon>Multicrustacea</taxon>
        <taxon>Hexanauplia</taxon>
        <taxon>Copepoda</taxon>
        <taxon>Siphonostomatoida</taxon>
        <taxon>Caligidae</taxon>
        <taxon>Lepeophtheirus</taxon>
    </lineage>
</organism>
<dbReference type="AlphaFoldDB" id="A0A0K2VIE7"/>
<sequence length="63" mass="7687">RHLFGFIIEVTKPHPYKKYQSHTRQEILIKSIVKLFLLSFDFYELLPKLLYCNLTYFLYLCSL</sequence>